<dbReference type="Proteomes" id="UP000797356">
    <property type="component" value="Chromosome 2"/>
</dbReference>
<protein>
    <recommendedName>
        <fullName evidence="3">Peptidyl-prolyl cis-trans isomerase</fullName>
        <shortName evidence="3">PPIase</shortName>
        <ecNumber evidence="3">5.2.1.8</ecNumber>
    </recommendedName>
</protein>
<dbReference type="InterPro" id="IPR002130">
    <property type="entry name" value="Cyclophilin-type_PPIase_dom"/>
</dbReference>
<dbReference type="Pfam" id="PF00160">
    <property type="entry name" value="Pro_isomerase"/>
    <property type="match status" value="1"/>
</dbReference>
<comment type="catalytic activity">
    <reaction evidence="3">
        <text>[protein]-peptidylproline (omega=180) = [protein]-peptidylproline (omega=0)</text>
        <dbReference type="Rhea" id="RHEA:16237"/>
        <dbReference type="Rhea" id="RHEA-COMP:10747"/>
        <dbReference type="Rhea" id="RHEA-COMP:10748"/>
        <dbReference type="ChEBI" id="CHEBI:83833"/>
        <dbReference type="ChEBI" id="CHEBI:83834"/>
        <dbReference type="EC" id="5.2.1.8"/>
    </reaction>
</comment>
<proteinExistence type="inferred from homology"/>
<name>A0A8K0MX19_COCNU</name>
<evidence type="ECO:0000313" key="6">
    <source>
        <dbReference type="Proteomes" id="UP000797356"/>
    </source>
</evidence>
<dbReference type="InterPro" id="IPR029000">
    <property type="entry name" value="Cyclophilin-like_dom_sf"/>
</dbReference>
<keyword evidence="1 3" id="KW-0697">Rotamase</keyword>
<evidence type="ECO:0000256" key="1">
    <source>
        <dbReference type="ARBA" id="ARBA00023110"/>
    </source>
</evidence>
<dbReference type="AlphaFoldDB" id="A0A8K0MX19"/>
<comment type="caution">
    <text evidence="5">The sequence shown here is derived from an EMBL/GenBank/DDBJ whole genome shotgun (WGS) entry which is preliminary data.</text>
</comment>
<dbReference type="PANTHER" id="PTHR47269">
    <property type="entry name" value="PEPTIDYL-PROLYL CIS-TRANS ISOMERASE CYP21-4"/>
    <property type="match status" value="1"/>
</dbReference>
<dbReference type="SUPFAM" id="SSF50891">
    <property type="entry name" value="Cyclophilin-like"/>
    <property type="match status" value="1"/>
</dbReference>
<gene>
    <name evidence="5" type="ORF">COCNU_02G009460</name>
</gene>
<reference evidence="5" key="2">
    <citation type="submission" date="2019-07" db="EMBL/GenBank/DDBJ databases">
        <authorList>
            <person name="Yang Y."/>
            <person name="Bocs S."/>
            <person name="Baudouin L."/>
        </authorList>
    </citation>
    <scope>NUCLEOTIDE SEQUENCE</scope>
    <source>
        <tissue evidence="5">Spear leaf of Hainan Tall coconut</tissue>
    </source>
</reference>
<reference evidence="5" key="1">
    <citation type="journal article" date="2017" name="Gigascience">
        <title>The genome draft of coconut (Cocos nucifera).</title>
        <authorList>
            <person name="Xiao Y."/>
            <person name="Xu P."/>
            <person name="Fan H."/>
            <person name="Baudouin L."/>
            <person name="Xia W."/>
            <person name="Bocs S."/>
            <person name="Xu J."/>
            <person name="Li Q."/>
            <person name="Guo A."/>
            <person name="Zhou L."/>
            <person name="Li J."/>
            <person name="Wu Y."/>
            <person name="Ma Z."/>
            <person name="Armero A."/>
            <person name="Issali A.E."/>
            <person name="Liu N."/>
            <person name="Peng M."/>
            <person name="Yang Y."/>
        </authorList>
    </citation>
    <scope>NUCLEOTIDE SEQUENCE</scope>
    <source>
        <tissue evidence="5">Spear leaf of Hainan Tall coconut</tissue>
    </source>
</reference>
<comment type="similarity">
    <text evidence="3">Belongs to the cyclophilin-type PPIase family.</text>
</comment>
<dbReference type="OrthoDB" id="271386at2759"/>
<evidence type="ECO:0000256" key="2">
    <source>
        <dbReference type="ARBA" id="ARBA00023235"/>
    </source>
</evidence>
<dbReference type="Gene3D" id="2.40.100.10">
    <property type="entry name" value="Cyclophilin-like"/>
    <property type="match status" value="1"/>
</dbReference>
<dbReference type="EC" id="5.2.1.8" evidence="3"/>
<comment type="function">
    <text evidence="3">PPIases accelerate the folding of proteins. It catalyzes the cis-trans isomerization of proline imidic peptide bonds in oligopeptides.</text>
</comment>
<evidence type="ECO:0000259" key="4">
    <source>
        <dbReference type="PROSITE" id="PS50072"/>
    </source>
</evidence>
<dbReference type="EMBL" id="CM017873">
    <property type="protein sequence ID" value="KAG1330978.1"/>
    <property type="molecule type" value="Genomic_DNA"/>
</dbReference>
<dbReference type="PROSITE" id="PS50072">
    <property type="entry name" value="CSA_PPIASE_2"/>
    <property type="match status" value="1"/>
</dbReference>
<feature type="domain" description="PPIase cyclophilin-type" evidence="4">
    <location>
        <begin position="1"/>
        <end position="140"/>
    </location>
</feature>
<dbReference type="InterPro" id="IPR024936">
    <property type="entry name" value="Cyclophilin-type_PPIase"/>
</dbReference>
<evidence type="ECO:0000313" key="5">
    <source>
        <dbReference type="EMBL" id="KAG1330978.1"/>
    </source>
</evidence>
<dbReference type="PRINTS" id="PR00153">
    <property type="entry name" value="CSAPPISMRASE"/>
</dbReference>
<dbReference type="PANTHER" id="PTHR47269:SF1">
    <property type="entry name" value="PEPTIDYL-PROLYL CIS-TRANS ISOMERASE CYP21-4"/>
    <property type="match status" value="1"/>
</dbReference>
<dbReference type="PIRSF" id="PIRSF001467">
    <property type="entry name" value="Peptidylpro_ismrse"/>
    <property type="match status" value="1"/>
</dbReference>
<evidence type="ECO:0000256" key="3">
    <source>
        <dbReference type="RuleBase" id="RU363019"/>
    </source>
</evidence>
<keyword evidence="6" id="KW-1185">Reference proteome</keyword>
<accession>A0A8K0MX19</accession>
<keyword evidence="2 3" id="KW-0413">Isomerase</keyword>
<sequence>MELDKDASPDVVDKFVVLCQKGYFKTMPFHHVIKNYVIQGGHSQRIGAAEDWILKGKSNNQLAISPKHEAFMIGTTVANSDDKGFELFITTAPIPDLNEKLIVFGRVIKGEDVVQKGSLLGESNDNHQTAARILLVTVVLIWKAFHPCNHL</sequence>
<organism evidence="5 6">
    <name type="scientific">Cocos nucifera</name>
    <name type="common">Coconut palm</name>
    <dbReference type="NCBI Taxonomy" id="13894"/>
    <lineage>
        <taxon>Eukaryota</taxon>
        <taxon>Viridiplantae</taxon>
        <taxon>Streptophyta</taxon>
        <taxon>Embryophyta</taxon>
        <taxon>Tracheophyta</taxon>
        <taxon>Spermatophyta</taxon>
        <taxon>Magnoliopsida</taxon>
        <taxon>Liliopsida</taxon>
        <taxon>Arecaceae</taxon>
        <taxon>Arecoideae</taxon>
        <taxon>Cocoseae</taxon>
        <taxon>Attaleinae</taxon>
        <taxon>Cocos</taxon>
    </lineage>
</organism>
<dbReference type="GO" id="GO:0003755">
    <property type="term" value="F:peptidyl-prolyl cis-trans isomerase activity"/>
    <property type="evidence" value="ECO:0007669"/>
    <property type="project" value="UniProtKB-UniRule"/>
</dbReference>